<dbReference type="Pfam" id="PF07963">
    <property type="entry name" value="N_methyl"/>
    <property type="match status" value="1"/>
</dbReference>
<dbReference type="AlphaFoldDB" id="A0A1G1KQG4"/>
<dbReference type="SUPFAM" id="SSF54523">
    <property type="entry name" value="Pili subunits"/>
    <property type="match status" value="2"/>
</dbReference>
<evidence type="ECO:0000313" key="3">
    <source>
        <dbReference type="Proteomes" id="UP000178187"/>
    </source>
</evidence>
<dbReference type="NCBIfam" id="TIGR02532">
    <property type="entry name" value="IV_pilin_GFxxxE"/>
    <property type="match status" value="1"/>
</dbReference>
<dbReference type="EMBL" id="MHFR01000068">
    <property type="protein sequence ID" value="OGW95180.1"/>
    <property type="molecule type" value="Genomic_DNA"/>
</dbReference>
<dbReference type="PROSITE" id="PS00409">
    <property type="entry name" value="PROKAR_NTER_METHYL"/>
    <property type="match status" value="1"/>
</dbReference>
<reference evidence="2 3" key="1">
    <citation type="journal article" date="2016" name="Nat. Commun.">
        <title>Thousands of microbial genomes shed light on interconnected biogeochemical processes in an aquifer system.</title>
        <authorList>
            <person name="Anantharaman K."/>
            <person name="Brown C.T."/>
            <person name="Hug L.A."/>
            <person name="Sharon I."/>
            <person name="Castelle C.J."/>
            <person name="Probst A.J."/>
            <person name="Thomas B.C."/>
            <person name="Singh A."/>
            <person name="Wilkins M.J."/>
            <person name="Karaoz U."/>
            <person name="Brodie E.L."/>
            <person name="Williams K.H."/>
            <person name="Hubbard S.S."/>
            <person name="Banfield J.F."/>
        </authorList>
    </citation>
    <scope>NUCLEOTIDE SEQUENCE [LARGE SCALE GENOMIC DNA]</scope>
</reference>
<keyword evidence="1" id="KW-0472">Membrane</keyword>
<sequence length="215" mass="25337">MSDKRNLTETASNYAGFTLVELLVVLAIISVTLTVLYTSFRTGLLAYQKMEENLMDRREAEIFMMQFEHELKNAIPYYNKDSEQFFVGDERDLKFPAKLVRYSQKGMEEGLFMVEYQVRGQSLVRKEKKMVKKFKDRSSSREVKETLFNKLKKCRFEYLFVDDSDKLFWDKEWTNSPYLGVPRGVRLIMRGDSFGIQEKSYEILIPHGILLQKNA</sequence>
<dbReference type="Proteomes" id="UP000178187">
    <property type="component" value="Unassembled WGS sequence"/>
</dbReference>
<evidence type="ECO:0008006" key="4">
    <source>
        <dbReference type="Google" id="ProtNLM"/>
    </source>
</evidence>
<comment type="caution">
    <text evidence="2">The sequence shown here is derived from an EMBL/GenBank/DDBJ whole genome shotgun (WGS) entry which is preliminary data.</text>
</comment>
<dbReference type="InterPro" id="IPR012902">
    <property type="entry name" value="N_methyl_site"/>
</dbReference>
<keyword evidence="1" id="KW-1133">Transmembrane helix</keyword>
<keyword evidence="1" id="KW-0812">Transmembrane</keyword>
<protein>
    <recommendedName>
        <fullName evidence="4">Type II secretion system protein J</fullName>
    </recommendedName>
</protein>
<organism evidence="2 3">
    <name type="scientific">Candidatus Danuiimicrobium aquiferis</name>
    <dbReference type="NCBI Taxonomy" id="1801832"/>
    <lineage>
        <taxon>Bacteria</taxon>
        <taxon>Pseudomonadati</taxon>
        <taxon>Candidatus Omnitrophota</taxon>
        <taxon>Candidatus Danuiimicrobium</taxon>
    </lineage>
</organism>
<name>A0A1G1KQG4_9BACT</name>
<accession>A0A1G1KQG4</accession>
<feature type="transmembrane region" description="Helical" evidence="1">
    <location>
        <begin position="14"/>
        <end position="40"/>
    </location>
</feature>
<proteinExistence type="predicted"/>
<evidence type="ECO:0000256" key="1">
    <source>
        <dbReference type="SAM" id="Phobius"/>
    </source>
</evidence>
<gene>
    <name evidence="2" type="ORF">A3G33_04425</name>
</gene>
<evidence type="ECO:0000313" key="2">
    <source>
        <dbReference type="EMBL" id="OGW95180.1"/>
    </source>
</evidence>
<dbReference type="InterPro" id="IPR045584">
    <property type="entry name" value="Pilin-like"/>
</dbReference>